<protein>
    <submittedName>
        <fullName evidence="1">Uncharacterized protein</fullName>
    </submittedName>
</protein>
<accession>A0A367J2E2</accession>
<comment type="caution">
    <text evidence="1">The sequence shown here is derived from an EMBL/GenBank/DDBJ whole genome shotgun (WGS) entry which is preliminary data.</text>
</comment>
<organism evidence="1 2">
    <name type="scientific">Rhizopus stolonifer</name>
    <name type="common">Rhizopus nigricans</name>
    <dbReference type="NCBI Taxonomy" id="4846"/>
    <lineage>
        <taxon>Eukaryota</taxon>
        <taxon>Fungi</taxon>
        <taxon>Fungi incertae sedis</taxon>
        <taxon>Mucoromycota</taxon>
        <taxon>Mucoromycotina</taxon>
        <taxon>Mucoromycetes</taxon>
        <taxon>Mucorales</taxon>
        <taxon>Mucorineae</taxon>
        <taxon>Rhizopodaceae</taxon>
        <taxon>Rhizopus</taxon>
    </lineage>
</organism>
<evidence type="ECO:0000313" key="1">
    <source>
        <dbReference type="EMBL" id="RCH84095.1"/>
    </source>
</evidence>
<dbReference type="Proteomes" id="UP000253551">
    <property type="component" value="Unassembled WGS sequence"/>
</dbReference>
<dbReference type="EMBL" id="PJQM01004545">
    <property type="protein sequence ID" value="RCH84095.1"/>
    <property type="molecule type" value="Genomic_DNA"/>
</dbReference>
<reference evidence="1 2" key="1">
    <citation type="journal article" date="2018" name="G3 (Bethesda)">
        <title>Phylogenetic and Phylogenomic Definition of Rhizopus Species.</title>
        <authorList>
            <person name="Gryganskyi A.P."/>
            <person name="Golan J."/>
            <person name="Dolatabadi S."/>
            <person name="Mondo S."/>
            <person name="Robb S."/>
            <person name="Idnurm A."/>
            <person name="Muszewska A."/>
            <person name="Steczkiewicz K."/>
            <person name="Masonjones S."/>
            <person name="Liao H.L."/>
            <person name="Gajdeczka M.T."/>
            <person name="Anike F."/>
            <person name="Vuek A."/>
            <person name="Anishchenko I.M."/>
            <person name="Voigt K."/>
            <person name="de Hoog G.S."/>
            <person name="Smith M.E."/>
            <person name="Heitman J."/>
            <person name="Vilgalys R."/>
            <person name="Stajich J.E."/>
        </authorList>
    </citation>
    <scope>NUCLEOTIDE SEQUENCE [LARGE SCALE GENOMIC DNA]</scope>
    <source>
        <strain evidence="1 2">LSU 92-RS-03</strain>
    </source>
</reference>
<proteinExistence type="predicted"/>
<name>A0A367J2E2_RHIST</name>
<sequence>MTEIPEDCTCSMWKGYTPKTAPGLAIKLSNHLVVKENMRVPSDKGEFKMEQKEEAESAGIIV</sequence>
<gene>
    <name evidence="1" type="ORF">CU098_007023</name>
</gene>
<dbReference type="AlphaFoldDB" id="A0A367J2E2"/>
<keyword evidence="2" id="KW-1185">Reference proteome</keyword>
<evidence type="ECO:0000313" key="2">
    <source>
        <dbReference type="Proteomes" id="UP000253551"/>
    </source>
</evidence>